<reference evidence="1 2" key="1">
    <citation type="submission" date="2020-08" db="EMBL/GenBank/DDBJ databases">
        <title>Genomic Encyclopedia of Type Strains, Phase IV (KMG-IV): sequencing the most valuable type-strain genomes for metagenomic binning, comparative biology and taxonomic classification.</title>
        <authorList>
            <person name="Goeker M."/>
        </authorList>
    </citation>
    <scope>NUCLEOTIDE SEQUENCE [LARGE SCALE GENOMIC DNA]</scope>
    <source>
        <strain evidence="1 2">DSM 102189</strain>
    </source>
</reference>
<proteinExistence type="predicted"/>
<dbReference type="AlphaFoldDB" id="A0A841L212"/>
<name>A0A841L212_9SPHN</name>
<comment type="caution">
    <text evidence="1">The sequence shown here is derived from an EMBL/GenBank/DDBJ whole genome shotgun (WGS) entry which is preliminary data.</text>
</comment>
<dbReference type="SUPFAM" id="SSF54001">
    <property type="entry name" value="Cysteine proteinases"/>
    <property type="match status" value="1"/>
</dbReference>
<keyword evidence="2" id="KW-1185">Reference proteome</keyword>
<gene>
    <name evidence="1" type="ORF">FHS79_000782</name>
</gene>
<dbReference type="EMBL" id="JACIIV010000005">
    <property type="protein sequence ID" value="MBB6226624.1"/>
    <property type="molecule type" value="Genomic_DNA"/>
</dbReference>
<dbReference type="Proteomes" id="UP000538147">
    <property type="component" value="Unassembled WGS sequence"/>
</dbReference>
<dbReference type="InterPro" id="IPR038765">
    <property type="entry name" value="Papain-like_cys_pep_sf"/>
</dbReference>
<dbReference type="RefSeq" id="WP_341534411.1">
    <property type="nucleotide sequence ID" value="NZ_JACIIV010000005.1"/>
</dbReference>
<evidence type="ECO:0000313" key="2">
    <source>
        <dbReference type="Proteomes" id="UP000538147"/>
    </source>
</evidence>
<organism evidence="1 2">
    <name type="scientific">Polymorphobacter multimanifer</name>
    <dbReference type="NCBI Taxonomy" id="1070431"/>
    <lineage>
        <taxon>Bacteria</taxon>
        <taxon>Pseudomonadati</taxon>
        <taxon>Pseudomonadota</taxon>
        <taxon>Alphaproteobacteria</taxon>
        <taxon>Sphingomonadales</taxon>
        <taxon>Sphingosinicellaceae</taxon>
        <taxon>Polymorphobacter</taxon>
    </lineage>
</organism>
<keyword evidence="1" id="KW-0378">Hydrolase</keyword>
<dbReference type="Gene3D" id="3.90.1720.10">
    <property type="entry name" value="endopeptidase domain like (from Nostoc punctiforme)"/>
    <property type="match status" value="1"/>
</dbReference>
<protein>
    <submittedName>
        <fullName evidence="1">Cell wall-associated NlpC family hydrolase</fullName>
    </submittedName>
</protein>
<evidence type="ECO:0000313" key="1">
    <source>
        <dbReference type="EMBL" id="MBB6226624.1"/>
    </source>
</evidence>
<sequence length="134" mass="13692">MTLAADAVVAAARLCLGTAFRPQGRVPGLGLDCVGVVLAAAAALGLRPEVPAYRLGGDHAGLAETVIAAAGARRIRTAHPGDIVLMAPRVRLRHLGILVAGGLVHAHAGVGRVIEGPVDPAWQWLGAWRLPGVD</sequence>
<dbReference type="GO" id="GO:0016787">
    <property type="term" value="F:hydrolase activity"/>
    <property type="evidence" value="ECO:0007669"/>
    <property type="project" value="UniProtKB-KW"/>
</dbReference>
<accession>A0A841L212</accession>